<reference evidence="2" key="1">
    <citation type="journal article" name="DNA Res.">
        <title>The physiological potential of anammox bacteria as revealed by their core genome structure.</title>
        <authorList>
            <person name="Okubo T."/>
            <person name="Toyoda A."/>
            <person name="Fukuhara K."/>
            <person name="Uchiyama I."/>
            <person name="Harigaya Y."/>
            <person name="Kuroiwa M."/>
            <person name="Suzuki T."/>
            <person name="Murakami Y."/>
            <person name="Suwa Y."/>
            <person name="Takami H."/>
        </authorList>
    </citation>
    <scope>NUCLEOTIDE SEQUENCE</scope>
    <source>
        <strain evidence="2">317325-2</strain>
    </source>
</reference>
<accession>A0A809R5M5</accession>
<keyword evidence="1" id="KW-0812">Transmembrane</keyword>
<evidence type="ECO:0000313" key="2">
    <source>
        <dbReference type="EMBL" id="BBO22809.1"/>
    </source>
</evidence>
<dbReference type="AlphaFoldDB" id="A0A809R5M5"/>
<gene>
    <name evidence="2" type="ORF">NPRO_04040</name>
</gene>
<protein>
    <submittedName>
        <fullName evidence="2">Uncharacterized protein</fullName>
    </submittedName>
</protein>
<evidence type="ECO:0000256" key="1">
    <source>
        <dbReference type="SAM" id="Phobius"/>
    </source>
</evidence>
<proteinExistence type="predicted"/>
<name>A0A809R5M5_9BACT</name>
<dbReference type="Proteomes" id="UP000662873">
    <property type="component" value="Chromosome"/>
</dbReference>
<organism evidence="2 3">
    <name type="scientific">Candidatus Nitrosymbiomonas proteolyticus</name>
    <dbReference type="NCBI Taxonomy" id="2608984"/>
    <lineage>
        <taxon>Bacteria</taxon>
        <taxon>Bacillati</taxon>
        <taxon>Armatimonadota</taxon>
        <taxon>Armatimonadota incertae sedis</taxon>
        <taxon>Candidatus Nitrosymbiomonas</taxon>
    </lineage>
</organism>
<keyword evidence="1" id="KW-0472">Membrane</keyword>
<dbReference type="KEGG" id="npy:NPRO_04040"/>
<evidence type="ECO:0000313" key="3">
    <source>
        <dbReference type="Proteomes" id="UP000662873"/>
    </source>
</evidence>
<keyword evidence="1" id="KW-1133">Transmembrane helix</keyword>
<sequence>MLYSETYALDERRVDALPSIPSLFDAGDSVADYRLEPDKPISYRWTGSLPSLDELRDLRNGAQVLPESKTDAILYTIGLLLLVAGLVVKTSRSWRSRTSVDPS</sequence>
<dbReference type="EMBL" id="AP021858">
    <property type="protein sequence ID" value="BBO22809.1"/>
    <property type="molecule type" value="Genomic_DNA"/>
</dbReference>
<feature type="transmembrane region" description="Helical" evidence="1">
    <location>
        <begin position="72"/>
        <end position="88"/>
    </location>
</feature>